<keyword evidence="2" id="KW-0813">Transport</keyword>
<keyword evidence="3" id="KW-0539">Nucleus</keyword>
<name>A0A2Y9RVI3_TRIMA</name>
<dbReference type="AlphaFoldDB" id="A0A2Y9RVI3"/>
<dbReference type="GeneID" id="111822667"/>
<keyword evidence="5" id="KW-1185">Reference proteome</keyword>
<evidence type="ECO:0000256" key="2">
    <source>
        <dbReference type="ARBA" id="ARBA00022448"/>
    </source>
</evidence>
<dbReference type="PANTHER" id="PTHR21286:SF0">
    <property type="entry name" value="NUCLEAR PORE COMPLEX PROTEIN NUP160"/>
    <property type="match status" value="1"/>
</dbReference>
<dbReference type="GO" id="GO:0005643">
    <property type="term" value="C:nuclear pore"/>
    <property type="evidence" value="ECO:0007669"/>
    <property type="project" value="TreeGrafter"/>
</dbReference>
<reference evidence="6" key="1">
    <citation type="submission" date="2025-08" db="UniProtKB">
        <authorList>
            <consortium name="RefSeq"/>
        </authorList>
    </citation>
    <scope>IDENTIFICATION</scope>
</reference>
<dbReference type="GO" id="GO:0017056">
    <property type="term" value="F:structural constituent of nuclear pore"/>
    <property type="evidence" value="ECO:0007669"/>
    <property type="project" value="TreeGrafter"/>
</dbReference>
<dbReference type="Proteomes" id="UP000248480">
    <property type="component" value="Unplaced"/>
</dbReference>
<dbReference type="STRING" id="127582.A0A2Y9RVI3"/>
<evidence type="ECO:0000313" key="6">
    <source>
        <dbReference type="RefSeq" id="XP_023597606.1"/>
    </source>
</evidence>
<dbReference type="KEGG" id="tmu:111822667"/>
<dbReference type="InParanoid" id="A0A2Y9RVI3"/>
<evidence type="ECO:0000259" key="4">
    <source>
        <dbReference type="Pfam" id="PF11715"/>
    </source>
</evidence>
<evidence type="ECO:0000313" key="5">
    <source>
        <dbReference type="Proteomes" id="UP000248480"/>
    </source>
</evidence>
<dbReference type="RefSeq" id="XP_023597606.1">
    <property type="nucleotide sequence ID" value="XM_023741838.1"/>
</dbReference>
<comment type="subcellular location">
    <subcellularLocation>
        <location evidence="1">Nucleus</location>
    </subcellularLocation>
</comment>
<dbReference type="InterPro" id="IPR021717">
    <property type="entry name" value="Nucleoporin_Nup160"/>
</dbReference>
<dbReference type="Pfam" id="PF11715">
    <property type="entry name" value="Beta-prop_Nup120_160"/>
    <property type="match status" value="1"/>
</dbReference>
<feature type="domain" description="Nucleoporin Nup120/160 beta-propeller" evidence="4">
    <location>
        <begin position="102"/>
        <end position="205"/>
    </location>
</feature>
<dbReference type="PANTHER" id="PTHR21286">
    <property type="entry name" value="NUCLEAR PORE COMPLEX PROTEIN NUP160"/>
    <property type="match status" value="1"/>
</dbReference>
<dbReference type="InterPro" id="IPR059141">
    <property type="entry name" value="Beta-prop_Nup120_160"/>
</dbReference>
<sequence length="243" mass="26650">MYRSELVTESQMQSIFTDIGKVDFRDPCSYQLIPTVPGLSPNSSASAAWLSSDGEALFALPSASGGISVLKLPPHAIPGMVSIVELKQFSNATITYRLDASSYQDQMCLMVADMLEYVPGLAAGTGHKLRLAYSPSLGLYLGVYMHAPKHGQFCIFQLVSTENNRYSLDHISSLFTSQVGLSSFACRPSTRTKSSLALLFLNGTEVLKLQYFMKKYSRPSISMGSTSVDSTNRRLKIFGKEKK</sequence>
<organism evidence="5 6">
    <name type="scientific">Trichechus manatus latirostris</name>
    <name type="common">Florida manatee</name>
    <dbReference type="NCBI Taxonomy" id="127582"/>
    <lineage>
        <taxon>Eukaryota</taxon>
        <taxon>Metazoa</taxon>
        <taxon>Chordata</taxon>
        <taxon>Craniata</taxon>
        <taxon>Vertebrata</taxon>
        <taxon>Euteleostomi</taxon>
        <taxon>Mammalia</taxon>
        <taxon>Eutheria</taxon>
        <taxon>Afrotheria</taxon>
        <taxon>Sirenia</taxon>
        <taxon>Trichechidae</taxon>
        <taxon>Trichechus</taxon>
    </lineage>
</organism>
<evidence type="ECO:0000256" key="1">
    <source>
        <dbReference type="ARBA" id="ARBA00004123"/>
    </source>
</evidence>
<accession>A0A2Y9RVI3</accession>
<proteinExistence type="predicted"/>
<evidence type="ECO:0000256" key="3">
    <source>
        <dbReference type="ARBA" id="ARBA00023242"/>
    </source>
</evidence>
<gene>
    <name evidence="6" type="primary">LOC111822667</name>
</gene>
<protein>
    <submittedName>
        <fullName evidence="6">Nuclear pore complex protein Nup160-like isoform X1</fullName>
    </submittedName>
</protein>